<feature type="transmembrane region" description="Helical" evidence="1">
    <location>
        <begin position="6"/>
        <end position="32"/>
    </location>
</feature>
<dbReference type="AlphaFoldDB" id="J7SCI9"/>
<protein>
    <submittedName>
        <fullName evidence="2">Uncharacterized protein</fullName>
    </submittedName>
</protein>
<evidence type="ECO:0000313" key="2">
    <source>
        <dbReference type="EMBL" id="CCM07221.1"/>
    </source>
</evidence>
<sequence>MASTTILAAFLILTWFLLALFILILTVAFYYFKATYKHK</sequence>
<keyword evidence="1" id="KW-1133">Transmembrane helix</keyword>
<dbReference type="HOGENOM" id="CLU_3320040_0_0_1"/>
<keyword evidence="3" id="KW-1185">Reference proteome</keyword>
<name>J7SCI9_9APHY</name>
<proteinExistence type="predicted"/>
<evidence type="ECO:0000313" key="3">
    <source>
        <dbReference type="Proteomes" id="UP000006352"/>
    </source>
</evidence>
<dbReference type="RefSeq" id="XP_012177242.1">
    <property type="nucleotide sequence ID" value="XM_012321852.1"/>
</dbReference>
<keyword evidence="1" id="KW-0812">Transmembrane</keyword>
<keyword evidence="1" id="KW-0472">Membrane</keyword>
<dbReference type="EMBL" id="HE797704">
    <property type="protein sequence ID" value="CCM07221.1"/>
    <property type="molecule type" value="Genomic_DNA"/>
</dbReference>
<evidence type="ECO:0000256" key="1">
    <source>
        <dbReference type="SAM" id="Phobius"/>
    </source>
</evidence>
<dbReference type="Proteomes" id="UP000006352">
    <property type="component" value="Unassembled WGS sequence"/>
</dbReference>
<reference evidence="2 3" key="1">
    <citation type="journal article" date="2012" name="Appl. Environ. Microbiol.">
        <title>Short-read sequencing for genomic analysis of the brown rot fungus Fibroporia radiculosa.</title>
        <authorList>
            <person name="Tang J.D."/>
            <person name="Perkins A.D."/>
            <person name="Sonstegard T.S."/>
            <person name="Schroeder S.G."/>
            <person name="Burgess S.C."/>
            <person name="Diehl S.V."/>
        </authorList>
    </citation>
    <scope>NUCLEOTIDE SEQUENCE [LARGE SCALE GENOMIC DNA]</scope>
    <source>
        <strain evidence="2 3">TFFH 294</strain>
    </source>
</reference>
<accession>J7SCI9</accession>
<dbReference type="GeneID" id="24102121"/>
<organism evidence="2 3">
    <name type="scientific">Fibroporia radiculosa</name>
    <dbReference type="NCBI Taxonomy" id="599839"/>
    <lineage>
        <taxon>Eukaryota</taxon>
        <taxon>Fungi</taxon>
        <taxon>Dikarya</taxon>
        <taxon>Basidiomycota</taxon>
        <taxon>Agaricomycotina</taxon>
        <taxon>Agaricomycetes</taxon>
        <taxon>Polyporales</taxon>
        <taxon>Fibroporiaceae</taxon>
        <taxon>Fibroporia</taxon>
    </lineage>
</organism>
<dbReference type="InParanoid" id="J7SCI9"/>
<gene>
    <name evidence="2" type="ORF">FIBRA_09566</name>
</gene>